<dbReference type="InterPro" id="IPR036852">
    <property type="entry name" value="Peptidase_S8/S53_dom_sf"/>
</dbReference>
<dbReference type="Gene3D" id="3.40.50.200">
    <property type="entry name" value="Peptidase S8/S53 domain"/>
    <property type="match status" value="1"/>
</dbReference>
<reference evidence="12 13" key="1">
    <citation type="submission" date="2021-06" db="EMBL/GenBank/DDBJ databases">
        <title>Caerostris extrusa draft genome.</title>
        <authorList>
            <person name="Kono N."/>
            <person name="Arakawa K."/>
        </authorList>
    </citation>
    <scope>NUCLEOTIDE SEQUENCE [LARGE SCALE GENOMIC DNA]</scope>
</reference>
<keyword evidence="7" id="KW-1015">Disulfide bond</keyword>
<evidence type="ECO:0000256" key="3">
    <source>
        <dbReference type="ARBA" id="ARBA00022670"/>
    </source>
</evidence>
<dbReference type="CDD" id="cd00064">
    <property type="entry name" value="FU"/>
    <property type="match status" value="4"/>
</dbReference>
<dbReference type="GO" id="GO:0005576">
    <property type="term" value="C:extracellular region"/>
    <property type="evidence" value="ECO:0007669"/>
    <property type="project" value="UniProtKB-SubCell"/>
</dbReference>
<dbReference type="InterPro" id="IPR018298">
    <property type="entry name" value="Adrenodoxin_Fe-S_BS"/>
</dbReference>
<comment type="caution">
    <text evidence="9">Lacks conserved residue(s) required for the propagation of feature annotation.</text>
</comment>
<feature type="domain" description="EGF-like" evidence="11">
    <location>
        <begin position="434"/>
        <end position="474"/>
    </location>
</feature>
<dbReference type="Gene3D" id="2.10.220.10">
    <property type="entry name" value="Hormone Receptor, Insulin-like Growth Factor Receptor 1, Chain A, domain 2"/>
    <property type="match status" value="4"/>
</dbReference>
<dbReference type="InterPro" id="IPR023828">
    <property type="entry name" value="Peptidase_S8_Ser-AS"/>
</dbReference>
<dbReference type="SMART" id="SM00261">
    <property type="entry name" value="FU"/>
    <property type="match status" value="7"/>
</dbReference>
<organism evidence="12 13">
    <name type="scientific">Caerostris extrusa</name>
    <name type="common">Bark spider</name>
    <name type="synonym">Caerostris bankana</name>
    <dbReference type="NCBI Taxonomy" id="172846"/>
    <lineage>
        <taxon>Eukaryota</taxon>
        <taxon>Metazoa</taxon>
        <taxon>Ecdysozoa</taxon>
        <taxon>Arthropoda</taxon>
        <taxon>Chelicerata</taxon>
        <taxon>Arachnida</taxon>
        <taxon>Araneae</taxon>
        <taxon>Araneomorphae</taxon>
        <taxon>Entelegynae</taxon>
        <taxon>Araneoidea</taxon>
        <taxon>Araneidae</taxon>
        <taxon>Caerostris</taxon>
    </lineage>
</organism>
<comment type="similarity">
    <text evidence="9">Belongs to the peptidase S8 family.</text>
</comment>
<feature type="transmembrane region" description="Helical" evidence="10">
    <location>
        <begin position="766"/>
        <end position="788"/>
    </location>
</feature>
<feature type="domain" description="EGF-like" evidence="11">
    <location>
        <begin position="568"/>
        <end position="606"/>
    </location>
</feature>
<feature type="domain" description="EGF-like" evidence="11">
    <location>
        <begin position="382"/>
        <end position="411"/>
    </location>
</feature>
<dbReference type="EMBL" id="BPLR01010060">
    <property type="protein sequence ID" value="GIY36522.1"/>
    <property type="molecule type" value="Genomic_DNA"/>
</dbReference>
<dbReference type="GO" id="GO:0005802">
    <property type="term" value="C:trans-Golgi network"/>
    <property type="evidence" value="ECO:0007669"/>
    <property type="project" value="TreeGrafter"/>
</dbReference>
<keyword evidence="3 12" id="KW-0645">Protease</keyword>
<feature type="domain" description="EGF-like" evidence="11">
    <location>
        <begin position="607"/>
        <end position="638"/>
    </location>
</feature>
<dbReference type="Pfam" id="PF15913">
    <property type="entry name" value="Furin-like_2"/>
    <property type="match status" value="1"/>
</dbReference>
<dbReference type="SUPFAM" id="SSF52743">
    <property type="entry name" value="Subtilisin-like"/>
    <property type="match status" value="1"/>
</dbReference>
<dbReference type="Pfam" id="PF00082">
    <property type="entry name" value="Peptidase_S8"/>
    <property type="match status" value="1"/>
</dbReference>
<keyword evidence="10" id="KW-1133">Transmembrane helix</keyword>
<dbReference type="Gene3D" id="2.60.120.260">
    <property type="entry name" value="Galactose-binding domain-like"/>
    <property type="match status" value="1"/>
</dbReference>
<dbReference type="PANTHER" id="PTHR42884:SF23">
    <property type="entry name" value="FURIN-LIKE PROTEASE 2"/>
    <property type="match status" value="1"/>
</dbReference>
<keyword evidence="10" id="KW-0812">Transmembrane</keyword>
<keyword evidence="13" id="KW-1185">Reference proteome</keyword>
<dbReference type="GO" id="GO:0000139">
    <property type="term" value="C:Golgi membrane"/>
    <property type="evidence" value="ECO:0007669"/>
    <property type="project" value="TreeGrafter"/>
</dbReference>
<accession>A0AAV4SVB5</accession>
<keyword evidence="8" id="KW-0325">Glycoprotein</keyword>
<dbReference type="GO" id="GO:0140647">
    <property type="term" value="P:P450-containing electron transport chain"/>
    <property type="evidence" value="ECO:0007669"/>
    <property type="project" value="InterPro"/>
</dbReference>
<evidence type="ECO:0000256" key="4">
    <source>
        <dbReference type="ARBA" id="ARBA00022729"/>
    </source>
</evidence>
<gene>
    <name evidence="12" type="primary">Fur2</name>
    <name evidence="12" type="ORF">CEXT_420671</name>
</gene>
<keyword evidence="2" id="KW-0964">Secreted</keyword>
<keyword evidence="6" id="KW-0720">Serine protease</keyword>
<dbReference type="InterPro" id="IPR043601">
    <property type="entry name" value="Rspo_Fu-CRD_dom"/>
</dbReference>
<dbReference type="InterPro" id="IPR008979">
    <property type="entry name" value="Galactose-bd-like_sf"/>
</dbReference>
<dbReference type="InterPro" id="IPR000742">
    <property type="entry name" value="EGF"/>
</dbReference>
<dbReference type="SUPFAM" id="SSF57184">
    <property type="entry name" value="Growth factor receptor domain"/>
    <property type="match status" value="3"/>
</dbReference>
<evidence type="ECO:0000256" key="6">
    <source>
        <dbReference type="ARBA" id="ARBA00022825"/>
    </source>
</evidence>
<keyword evidence="5" id="KW-0378">Hydrolase</keyword>
<evidence type="ECO:0000256" key="5">
    <source>
        <dbReference type="ARBA" id="ARBA00022801"/>
    </source>
</evidence>
<dbReference type="PROSITE" id="PS00138">
    <property type="entry name" value="SUBTILASE_SER"/>
    <property type="match status" value="1"/>
</dbReference>
<dbReference type="PROSITE" id="PS00814">
    <property type="entry name" value="ADX"/>
    <property type="match status" value="1"/>
</dbReference>
<dbReference type="PANTHER" id="PTHR42884">
    <property type="entry name" value="PROPROTEIN CONVERTASE SUBTILISIN/KEXIN-RELATED"/>
    <property type="match status" value="1"/>
</dbReference>
<evidence type="ECO:0000256" key="8">
    <source>
        <dbReference type="ARBA" id="ARBA00023180"/>
    </source>
</evidence>
<keyword evidence="4" id="KW-0732">Signal</keyword>
<evidence type="ECO:0000256" key="2">
    <source>
        <dbReference type="ARBA" id="ARBA00022525"/>
    </source>
</evidence>
<protein>
    <submittedName>
        <fullName evidence="12">Furin-like protease 2</fullName>
    </submittedName>
</protein>
<dbReference type="GO" id="GO:0004252">
    <property type="term" value="F:serine-type endopeptidase activity"/>
    <property type="evidence" value="ECO:0007669"/>
    <property type="project" value="InterPro"/>
</dbReference>
<proteinExistence type="inferred from homology"/>
<comment type="subcellular location">
    <subcellularLocation>
        <location evidence="1">Secreted</location>
    </subcellularLocation>
</comment>
<dbReference type="GO" id="GO:0016485">
    <property type="term" value="P:protein processing"/>
    <property type="evidence" value="ECO:0007669"/>
    <property type="project" value="TreeGrafter"/>
</dbReference>
<dbReference type="PROSITE" id="PS51892">
    <property type="entry name" value="SUBTILASE"/>
    <property type="match status" value="1"/>
</dbReference>
<evidence type="ECO:0000313" key="13">
    <source>
        <dbReference type="Proteomes" id="UP001054945"/>
    </source>
</evidence>
<evidence type="ECO:0000256" key="7">
    <source>
        <dbReference type="ARBA" id="ARBA00023157"/>
    </source>
</evidence>
<evidence type="ECO:0000256" key="1">
    <source>
        <dbReference type="ARBA" id="ARBA00004613"/>
    </source>
</evidence>
<dbReference type="InterPro" id="IPR000209">
    <property type="entry name" value="Peptidase_S8/S53_dom"/>
</dbReference>
<keyword evidence="10" id="KW-0472">Membrane</keyword>
<dbReference type="InterPro" id="IPR006212">
    <property type="entry name" value="Furin_repeat"/>
</dbReference>
<sequence length="840" mass="93744">GRGGLGSIFVWASGNGGKHNDNCNCDGYTNSIYTISVSSASQAGVVPWYLEQCSSTLATTYSSGSSHLEKNIVTVDVDFSYFTELESGQKPNTAKLCTKSHTGTSASAPIAAAICALALEANPLLTWRDMQYLIVLTSRYKPLERNSGWITNGLGRQVSTTFGYGLMDAAAMVNLAKEWKTLPKQHICTTPTDNTERLIPSGKDEKMETSMNTTGCKNTENAALNLMFCYLDLKIKLKDLLITGLLCLFIFWGENPQGNWKLAIINEGSINKDGPGKFISWYLVFYGTETRPFSLKHLKEKQIFQREKEQAFTARGVNNIPDSINHCATRRQFHISINGENICTYTCPLGHYGDVTDFACHMCDNHVQMGFSPDAERNQCFPCLPTCSECESNKVCSACKAEFFLYDQKCVPICPKGTYAYKKICKGCHSSCETCFGPLSSNCLTCTTSHVLHNNSCFSECPSNYFFNDDNICIRCHRSCEDCASSFACTTCHSDWVRNSEDSWYNEHLDICQDCYYRCDHCSGPNTQDCVYCESGYVWHNGNCIEACPRGYFTSQDECVPCDIQCAECKNNENCLLCKDGFILHSGKCYQICPMGYYDNEKHECKICHTECQHCFGPSNSDCSSCHEGYQLVENTCQPYCPDDYGPTYCSSCYDNSSFSNNVCIPCLDDEYFNKDNKQCERCHDNCGRCFGPEDINCLSCSGLLRLDEVKHICLPCCNGALLKKSECCTCSRDLDVCINSDHPRSIAVTSSSQDFSEVIVPLKHIIPIVIGVCFLAVLVFVFIFGLLQGYSVGLCELKCAEQKYERVPSNIAAKFDAEMEKISLTCDDLEDEDDTYEKV</sequence>
<dbReference type="AlphaFoldDB" id="A0AAV4SVB5"/>
<dbReference type="SUPFAM" id="SSF49785">
    <property type="entry name" value="Galactose-binding domain-like"/>
    <property type="match status" value="1"/>
</dbReference>
<dbReference type="SMART" id="SM00181">
    <property type="entry name" value="EGF"/>
    <property type="match status" value="5"/>
</dbReference>
<evidence type="ECO:0000313" key="12">
    <source>
        <dbReference type="EMBL" id="GIY36522.1"/>
    </source>
</evidence>
<name>A0AAV4SVB5_CAEEX</name>
<dbReference type="GO" id="GO:0051537">
    <property type="term" value="F:2 iron, 2 sulfur cluster binding"/>
    <property type="evidence" value="ECO:0007669"/>
    <property type="project" value="InterPro"/>
</dbReference>
<feature type="non-terminal residue" evidence="12">
    <location>
        <position position="1"/>
    </location>
</feature>
<feature type="domain" description="EGF-like" evidence="11">
    <location>
        <begin position="475"/>
        <end position="513"/>
    </location>
</feature>
<evidence type="ECO:0000259" key="11">
    <source>
        <dbReference type="SMART" id="SM00181"/>
    </source>
</evidence>
<dbReference type="InterPro" id="IPR009030">
    <property type="entry name" value="Growth_fac_rcpt_cys_sf"/>
</dbReference>
<evidence type="ECO:0000256" key="10">
    <source>
        <dbReference type="SAM" id="Phobius"/>
    </source>
</evidence>
<evidence type="ECO:0000256" key="9">
    <source>
        <dbReference type="PROSITE-ProRule" id="PRU01240"/>
    </source>
</evidence>
<comment type="caution">
    <text evidence="12">The sequence shown here is derived from an EMBL/GenBank/DDBJ whole genome shotgun (WGS) entry which is preliminary data.</text>
</comment>
<dbReference type="Proteomes" id="UP001054945">
    <property type="component" value="Unassembled WGS sequence"/>
</dbReference>